<reference evidence="2 3" key="1">
    <citation type="submission" date="2019-02" db="EMBL/GenBank/DDBJ databases">
        <title>Bacterial novel species Mucilaginibacter sp. 17JY9-4 isolated from soil.</title>
        <authorList>
            <person name="Jung H.-Y."/>
        </authorList>
    </citation>
    <scope>NUCLEOTIDE SEQUENCE [LARGE SCALE GENOMIC DNA]</scope>
    <source>
        <strain evidence="2 3">17JY9-4</strain>
    </source>
</reference>
<gene>
    <name evidence="2" type="ORF">EWM62_10055</name>
</gene>
<dbReference type="Gene3D" id="3.40.50.300">
    <property type="entry name" value="P-loop containing nucleotide triphosphate hydrolases"/>
    <property type="match status" value="1"/>
</dbReference>
<dbReference type="SUPFAM" id="SSF52540">
    <property type="entry name" value="P-loop containing nucleoside triphosphate hydrolases"/>
    <property type="match status" value="1"/>
</dbReference>
<feature type="domain" description="ATPase AAA-type core" evidence="1">
    <location>
        <begin position="48"/>
        <end position="390"/>
    </location>
</feature>
<dbReference type="GO" id="GO:0016887">
    <property type="term" value="F:ATP hydrolysis activity"/>
    <property type="evidence" value="ECO:0007669"/>
    <property type="project" value="InterPro"/>
</dbReference>
<sequence>MIHYLKIRNFGPVKDEAEINFEVAENIAEDAYEVLMLDGRKLLKLAYIYGANASGKTTILKAIEFLRSILLRPAENKASELNFDPFLFCDGAYDIPSFFELSFYMAGLRYIYTINFNKQSILNEKLVFYQSIKPTELFTRETDIEKRLSKIQFGSKIKIPARERDLIESNTLHNNTVFGAYARTNVDIPELEDLNKWFSMYLLGMVTSAHNLTEVTATLIDKNPKINDWINDFLNKADNQITQVMVPEWNDQIGMPLDDAYHFELKNRIIPQGSVAITTTIKGVGAGMLQAAPQQRYYGGPSERRIDFMHHVGDGKNYPLSIQKESSGTKRYFGLGGPLYELIHGSHLLCIDELETSLHPDLMKHFLQVFLMNAESSQMLITTHNLSLMEDQDFIRRDALWFSEKGTDGSVSLFSAADFDTTTLRKDASLINAYKTGRLGAKPNLGSPYLTE</sequence>
<dbReference type="InterPro" id="IPR027417">
    <property type="entry name" value="P-loop_NTPase"/>
</dbReference>
<dbReference type="EMBL" id="SEWG01000003">
    <property type="protein sequence ID" value="RYU90965.1"/>
    <property type="molecule type" value="Genomic_DNA"/>
</dbReference>
<organism evidence="2 3">
    <name type="scientific">Mucilaginibacter terrigena</name>
    <dbReference type="NCBI Taxonomy" id="2492395"/>
    <lineage>
        <taxon>Bacteria</taxon>
        <taxon>Pseudomonadati</taxon>
        <taxon>Bacteroidota</taxon>
        <taxon>Sphingobacteriia</taxon>
        <taxon>Sphingobacteriales</taxon>
        <taxon>Sphingobacteriaceae</taxon>
        <taxon>Mucilaginibacter</taxon>
    </lineage>
</organism>
<evidence type="ECO:0000313" key="3">
    <source>
        <dbReference type="Proteomes" id="UP000293331"/>
    </source>
</evidence>
<keyword evidence="3" id="KW-1185">Reference proteome</keyword>
<comment type="caution">
    <text evidence="2">The sequence shown here is derived from an EMBL/GenBank/DDBJ whole genome shotgun (WGS) entry which is preliminary data.</text>
</comment>
<name>A0A4Q5LNN2_9SPHI</name>
<accession>A0A4Q5LNN2</accession>
<dbReference type="AlphaFoldDB" id="A0A4Q5LNN2"/>
<dbReference type="GO" id="GO:0005524">
    <property type="term" value="F:ATP binding"/>
    <property type="evidence" value="ECO:0007669"/>
    <property type="project" value="UniProtKB-KW"/>
</dbReference>
<dbReference type="PANTHER" id="PTHR40396">
    <property type="entry name" value="ATPASE-LIKE PROTEIN"/>
    <property type="match status" value="1"/>
</dbReference>
<evidence type="ECO:0000313" key="2">
    <source>
        <dbReference type="EMBL" id="RYU90965.1"/>
    </source>
</evidence>
<proteinExistence type="predicted"/>
<protein>
    <submittedName>
        <fullName evidence="2">ATP-binding protein</fullName>
    </submittedName>
</protein>
<keyword evidence="2" id="KW-0547">Nucleotide-binding</keyword>
<keyword evidence="2" id="KW-0067">ATP-binding</keyword>
<evidence type="ECO:0000259" key="1">
    <source>
        <dbReference type="Pfam" id="PF13304"/>
    </source>
</evidence>
<dbReference type="RefSeq" id="WP_129876513.1">
    <property type="nucleotide sequence ID" value="NZ_SEWG01000003.1"/>
</dbReference>
<dbReference type="InterPro" id="IPR003959">
    <property type="entry name" value="ATPase_AAA_core"/>
</dbReference>
<dbReference type="Proteomes" id="UP000293331">
    <property type="component" value="Unassembled WGS sequence"/>
</dbReference>
<dbReference type="PANTHER" id="PTHR40396:SF1">
    <property type="entry name" value="ATPASE AAA-TYPE CORE DOMAIN-CONTAINING PROTEIN"/>
    <property type="match status" value="1"/>
</dbReference>
<dbReference type="Pfam" id="PF13304">
    <property type="entry name" value="AAA_21"/>
    <property type="match status" value="1"/>
</dbReference>
<dbReference type="OrthoDB" id="9809324at2"/>